<accession>A0A402C3S4</accession>
<comment type="caution">
    <text evidence="1">The sequence shown here is derived from an EMBL/GenBank/DDBJ whole genome shotgun (WGS) entry which is preliminary data.</text>
</comment>
<evidence type="ECO:0000313" key="2">
    <source>
        <dbReference type="Proteomes" id="UP000287519"/>
    </source>
</evidence>
<keyword evidence="2" id="KW-1185">Reference proteome</keyword>
<gene>
    <name evidence="1" type="ORF">Rhow_001285</name>
</gene>
<evidence type="ECO:0000313" key="1">
    <source>
        <dbReference type="EMBL" id="GCE38246.1"/>
    </source>
</evidence>
<dbReference type="Proteomes" id="UP000287519">
    <property type="component" value="Unassembled WGS sequence"/>
</dbReference>
<proteinExistence type="predicted"/>
<dbReference type="EMBL" id="BHYM01000017">
    <property type="protein sequence ID" value="GCE38246.1"/>
    <property type="molecule type" value="Genomic_DNA"/>
</dbReference>
<name>A0A402C3S4_RHOWR</name>
<sequence>MYWRRIQREAGDRWLTRGSRGLRGMTRTPPPITDHECATLVAVLVETTGGRWPENQTRIARLLTRLDIDGSAIQMAATIRSLTADSAWPTRAHEIESSAAEWWHQGSS</sequence>
<dbReference type="AlphaFoldDB" id="A0A402C3S4"/>
<protein>
    <submittedName>
        <fullName evidence="1">Uncharacterized protein</fullName>
    </submittedName>
</protein>
<reference evidence="1 2" key="1">
    <citation type="submission" date="2018-11" db="EMBL/GenBank/DDBJ databases">
        <title>Microbial catabolism of amino acid.</title>
        <authorList>
            <person name="Hibi M."/>
            <person name="Ogawa J."/>
        </authorList>
    </citation>
    <scope>NUCLEOTIDE SEQUENCE [LARGE SCALE GENOMIC DNA]</scope>
    <source>
        <strain evidence="1 2">C31-06</strain>
    </source>
</reference>
<organism evidence="1 2">
    <name type="scientific">Rhodococcus wratislaviensis</name>
    <name type="common">Tsukamurella wratislaviensis</name>
    <dbReference type="NCBI Taxonomy" id="44752"/>
    <lineage>
        <taxon>Bacteria</taxon>
        <taxon>Bacillati</taxon>
        <taxon>Actinomycetota</taxon>
        <taxon>Actinomycetes</taxon>
        <taxon>Mycobacteriales</taxon>
        <taxon>Nocardiaceae</taxon>
        <taxon>Rhodococcus</taxon>
    </lineage>
</organism>